<name>A0A401U7V7_9BACT</name>
<protein>
    <submittedName>
        <fullName evidence="6">DNA/RNA non-specific endonuclease</fullName>
    </submittedName>
</protein>
<evidence type="ECO:0000313" key="7">
    <source>
        <dbReference type="Proteomes" id="UP000288227"/>
    </source>
</evidence>
<keyword evidence="3" id="KW-0732">Signal</keyword>
<dbReference type="OrthoDB" id="9811262at2"/>
<dbReference type="GO" id="GO:0046872">
    <property type="term" value="F:metal ion binding"/>
    <property type="evidence" value="ECO:0007669"/>
    <property type="project" value="UniProtKB-KW"/>
</dbReference>
<organism evidence="6 7">
    <name type="scientific">Chryseotalea sanaruensis</name>
    <dbReference type="NCBI Taxonomy" id="2482724"/>
    <lineage>
        <taxon>Bacteria</taxon>
        <taxon>Pseudomonadati</taxon>
        <taxon>Bacteroidota</taxon>
        <taxon>Cytophagia</taxon>
        <taxon>Cytophagales</taxon>
        <taxon>Chryseotaleaceae</taxon>
        <taxon>Chryseotalea</taxon>
    </lineage>
</organism>
<feature type="signal peptide" evidence="3">
    <location>
        <begin position="1"/>
        <end position="21"/>
    </location>
</feature>
<dbReference type="AlphaFoldDB" id="A0A401U7V7"/>
<evidence type="ECO:0000259" key="5">
    <source>
        <dbReference type="SMART" id="SM00892"/>
    </source>
</evidence>
<evidence type="ECO:0000256" key="3">
    <source>
        <dbReference type="SAM" id="SignalP"/>
    </source>
</evidence>
<feature type="binding site" evidence="2">
    <location>
        <position position="168"/>
    </location>
    <ligand>
        <name>Mg(2+)</name>
        <dbReference type="ChEBI" id="CHEBI:18420"/>
        <note>catalytic</note>
    </ligand>
</feature>
<dbReference type="InterPro" id="IPR044925">
    <property type="entry name" value="His-Me_finger_sf"/>
</dbReference>
<evidence type="ECO:0000256" key="1">
    <source>
        <dbReference type="PIRSR" id="PIRSR640255-1"/>
    </source>
</evidence>
<dbReference type="Pfam" id="PF01223">
    <property type="entry name" value="Endonuclease_NS"/>
    <property type="match status" value="1"/>
</dbReference>
<dbReference type="InterPro" id="IPR001604">
    <property type="entry name" value="Endo_G_ENPP1-like_dom"/>
</dbReference>
<sequence>MKNFSKLLLAFVLLFAVISCSDDESIKPFSPRADDAYVPQEDIANGRSSGENLTMGNPSGAVANSSNYWNYLVTKYQFAMSYHRDRGTPNWVSWHVDNTWLGSAPRQDDFRADTSLPSGWYRVSNTDYSGSGFDRGHNCPSADRTYSVSDNSATFFMTNMIPQAPTNNQQTWARLESYCRTLINQGNELYVIMGSYGTGGTGSNGYKTKIANGKVTVPNRVWKVILVMPKGTNDVSRVTTSTRIIAVDMPNSNSISTSWGTYRTTTDAIELRMGYNLFSALPSNIQSAIESRVDNGPTQ</sequence>
<keyword evidence="2" id="KW-0479">Metal-binding</keyword>
<evidence type="ECO:0000259" key="4">
    <source>
        <dbReference type="SMART" id="SM00477"/>
    </source>
</evidence>
<dbReference type="GO" id="GO:0016787">
    <property type="term" value="F:hydrolase activity"/>
    <property type="evidence" value="ECO:0007669"/>
    <property type="project" value="InterPro"/>
</dbReference>
<dbReference type="InterPro" id="IPR020821">
    <property type="entry name" value="ENPP1-3/EXOG-like_nuc-like"/>
</dbReference>
<gene>
    <name evidence="6" type="ORF">SanaruYs_11910</name>
</gene>
<dbReference type="EMBL" id="BHXQ01000002">
    <property type="protein sequence ID" value="GCC50972.1"/>
    <property type="molecule type" value="Genomic_DNA"/>
</dbReference>
<evidence type="ECO:0000313" key="6">
    <source>
        <dbReference type="EMBL" id="GCC50972.1"/>
    </source>
</evidence>
<proteinExistence type="predicted"/>
<keyword evidence="7" id="KW-1185">Reference proteome</keyword>
<keyword evidence="6" id="KW-0378">Hydrolase</keyword>
<dbReference type="SMART" id="SM00477">
    <property type="entry name" value="NUC"/>
    <property type="match status" value="1"/>
</dbReference>
<dbReference type="PROSITE" id="PS51257">
    <property type="entry name" value="PROKAR_LIPOPROTEIN"/>
    <property type="match status" value="1"/>
</dbReference>
<accession>A0A401U7V7</accession>
<comment type="caution">
    <text evidence="6">The sequence shown here is derived from an EMBL/GenBank/DDBJ whole genome shotgun (WGS) entry which is preliminary data.</text>
</comment>
<dbReference type="SMART" id="SM00892">
    <property type="entry name" value="Endonuclease_NS"/>
    <property type="match status" value="1"/>
</dbReference>
<dbReference type="Proteomes" id="UP000288227">
    <property type="component" value="Unassembled WGS sequence"/>
</dbReference>
<dbReference type="RefSeq" id="WP_127121621.1">
    <property type="nucleotide sequence ID" value="NZ_BHXQ01000002.1"/>
</dbReference>
<dbReference type="PANTHER" id="PTHR13966:SF5">
    <property type="entry name" value="ENDONUCLEASE G, MITOCHONDRIAL"/>
    <property type="match status" value="1"/>
</dbReference>
<dbReference type="Gene3D" id="3.40.570.10">
    <property type="entry name" value="Extracellular Endonuclease, subunit A"/>
    <property type="match status" value="1"/>
</dbReference>
<dbReference type="GO" id="GO:0003676">
    <property type="term" value="F:nucleic acid binding"/>
    <property type="evidence" value="ECO:0007669"/>
    <property type="project" value="InterPro"/>
</dbReference>
<feature type="domain" description="DNA/RNA non-specific endonuclease/pyrophosphatase/phosphodiesterase" evidence="5">
    <location>
        <begin position="74"/>
        <end position="284"/>
    </location>
</feature>
<dbReference type="InterPro" id="IPR040255">
    <property type="entry name" value="Non-specific_endonuclease"/>
</dbReference>
<dbReference type="InterPro" id="IPR044929">
    <property type="entry name" value="DNA/RNA_non-sp_Endonuclease_sf"/>
</dbReference>
<feature type="domain" description="ENPP1-3/EXOG-like endonuclease/phosphodiesterase" evidence="4">
    <location>
        <begin position="75"/>
        <end position="284"/>
    </location>
</feature>
<reference evidence="6 7" key="1">
    <citation type="submission" date="2018-11" db="EMBL/GenBank/DDBJ databases">
        <title>Chryseotalea sanarue gen. nov., sp., nov., a member of the family Cytophagaceae, isolated from a brackish lake in Hamamatsu Japan.</title>
        <authorList>
            <person name="Maejima Y."/>
            <person name="Iino T."/>
            <person name="Muraguchi Y."/>
            <person name="Fukuda K."/>
            <person name="Ohkuma M."/>
            <person name="Moriuchi R."/>
            <person name="Dohra H."/>
            <person name="Kimbara K."/>
            <person name="Shintani M."/>
        </authorList>
    </citation>
    <scope>NUCLEOTIDE SEQUENCE [LARGE SCALE GENOMIC DNA]</scope>
    <source>
        <strain evidence="6 7">Ys</strain>
    </source>
</reference>
<feature type="active site" description="Proton acceptor" evidence="1">
    <location>
        <position position="137"/>
    </location>
</feature>
<dbReference type="SUPFAM" id="SSF54060">
    <property type="entry name" value="His-Me finger endonucleases"/>
    <property type="match status" value="1"/>
</dbReference>
<keyword evidence="6" id="KW-0255">Endonuclease</keyword>
<evidence type="ECO:0000256" key="2">
    <source>
        <dbReference type="PIRSR" id="PIRSR640255-2"/>
    </source>
</evidence>
<feature type="chain" id="PRO_5019435812" evidence="3">
    <location>
        <begin position="22"/>
        <end position="299"/>
    </location>
</feature>
<keyword evidence="6" id="KW-0540">Nuclease</keyword>
<dbReference type="CDD" id="cd00091">
    <property type="entry name" value="NUC"/>
    <property type="match status" value="1"/>
</dbReference>
<dbReference type="PANTHER" id="PTHR13966">
    <property type="entry name" value="ENDONUCLEASE RELATED"/>
    <property type="match status" value="1"/>
</dbReference>
<dbReference type="GO" id="GO:0004519">
    <property type="term" value="F:endonuclease activity"/>
    <property type="evidence" value="ECO:0007669"/>
    <property type="project" value="UniProtKB-KW"/>
</dbReference>